<dbReference type="InterPro" id="IPR002937">
    <property type="entry name" value="Amino_oxidase"/>
</dbReference>
<dbReference type="EMBL" id="NDXW01000001">
    <property type="protein sequence ID" value="RDH43891.1"/>
    <property type="molecule type" value="Genomic_DNA"/>
</dbReference>
<name>A0A4V1INI9_9GAMM</name>
<evidence type="ECO:0000313" key="2">
    <source>
        <dbReference type="EMBL" id="RDH43891.1"/>
    </source>
</evidence>
<accession>A0A4V1INI9</accession>
<dbReference type="Gene3D" id="3.50.50.60">
    <property type="entry name" value="FAD/NAD(P)-binding domain"/>
    <property type="match status" value="2"/>
</dbReference>
<dbReference type="Gene3D" id="3.30.70.1990">
    <property type="match status" value="1"/>
</dbReference>
<protein>
    <recommendedName>
        <fullName evidence="1">Amine oxidase domain-containing protein</fullName>
    </recommendedName>
</protein>
<dbReference type="Proteomes" id="UP000257039">
    <property type="component" value="Unassembled WGS sequence"/>
</dbReference>
<dbReference type="AlphaFoldDB" id="A0A4V1INI9"/>
<dbReference type="PANTHER" id="PTHR42923">
    <property type="entry name" value="PROTOPORPHYRINOGEN OXIDASE"/>
    <property type="match status" value="1"/>
</dbReference>
<dbReference type="RefSeq" id="WP_094787128.1">
    <property type="nucleotide sequence ID" value="NZ_NDXW01000001.1"/>
</dbReference>
<keyword evidence="3" id="KW-1185">Reference proteome</keyword>
<evidence type="ECO:0000313" key="3">
    <source>
        <dbReference type="Proteomes" id="UP000257039"/>
    </source>
</evidence>
<organism evidence="2 3">
    <name type="scientific">Zooshikella ganghwensis</name>
    <dbReference type="NCBI Taxonomy" id="202772"/>
    <lineage>
        <taxon>Bacteria</taxon>
        <taxon>Pseudomonadati</taxon>
        <taxon>Pseudomonadota</taxon>
        <taxon>Gammaproteobacteria</taxon>
        <taxon>Oceanospirillales</taxon>
        <taxon>Zooshikellaceae</taxon>
        <taxon>Zooshikella</taxon>
    </lineage>
</organism>
<sequence>MKHLVSTKDLLRKNIAIIGAGASGLFTAVALKEKGVQNIDIFESKSKVGCVTDTLTESDGTTVDVSNKIIDGISLTAGIKPDEEYFNFLKRYNAQFIEGKRVAFFDLIQRKELPTFKFLLENPLNTIKQIDHIVRLLKQIIPFGSDPAAAIHSGVVNPGEDLDSFCQRCDIPLFAELARQKMAAVTFSTSVVQDAASVLSYFIAFPSILFWVFAACKPTTNIFAEVDPIFSKARDDLMTGSNPYPMSLGGQGFQGVFEDLVTQEALAVHLNQPVEQLVFDTNTAKWHIQPKLAHSNAYTYDVVIIATPPNITRKLLPQDHPLVALFNNTIQPAHGRVWAISLSSNDLPKSIMENDNVYGPVLGVNIEHESLDTPFALFHTSPQGLFLCTTLTKGSSPIVDGAQAETVIQKETPQLAEALEEKSPGLTLGKVHQLYEYAFPYYPDINVAPKDFYLKLEAVQGHNNVFYISSLNAGLTMPNALAYAQKLAKLILERGLTSQDNHI</sequence>
<dbReference type="SUPFAM" id="SSF51905">
    <property type="entry name" value="FAD/NAD(P)-binding domain"/>
    <property type="match status" value="1"/>
</dbReference>
<gene>
    <name evidence="2" type="ORF">B9G39_10790</name>
</gene>
<reference evidence="2 3" key="1">
    <citation type="submission" date="2017-04" db="EMBL/GenBank/DDBJ databases">
        <title>Draft genome sequence of Zooshikella ganghwensis VG4 isolated from Red Sea sediments.</title>
        <authorList>
            <person name="Rehman Z."/>
            <person name="Alam I."/>
            <person name="Kamau A."/>
            <person name="Bajic V."/>
            <person name="Leiknes T."/>
        </authorList>
    </citation>
    <scope>NUCLEOTIDE SEQUENCE [LARGE SCALE GENOMIC DNA]</scope>
    <source>
        <strain evidence="2 3">VG4</strain>
    </source>
</reference>
<feature type="domain" description="Amine oxidase" evidence="1">
    <location>
        <begin position="23"/>
        <end position="481"/>
    </location>
</feature>
<dbReference type="InterPro" id="IPR050464">
    <property type="entry name" value="Zeta_carotene_desat/Oxidored"/>
</dbReference>
<dbReference type="InterPro" id="IPR036188">
    <property type="entry name" value="FAD/NAD-bd_sf"/>
</dbReference>
<dbReference type="PANTHER" id="PTHR42923:SF46">
    <property type="entry name" value="AMINE OXIDASE"/>
    <property type="match status" value="1"/>
</dbReference>
<evidence type="ECO:0000259" key="1">
    <source>
        <dbReference type="Pfam" id="PF01593"/>
    </source>
</evidence>
<dbReference type="Pfam" id="PF01593">
    <property type="entry name" value="Amino_oxidase"/>
    <property type="match status" value="1"/>
</dbReference>
<proteinExistence type="predicted"/>
<dbReference type="GO" id="GO:0016491">
    <property type="term" value="F:oxidoreductase activity"/>
    <property type="evidence" value="ECO:0007669"/>
    <property type="project" value="InterPro"/>
</dbReference>
<comment type="caution">
    <text evidence="2">The sequence shown here is derived from an EMBL/GenBank/DDBJ whole genome shotgun (WGS) entry which is preliminary data.</text>
</comment>